<dbReference type="Proteomes" id="UP001607302">
    <property type="component" value="Unassembled WGS sequence"/>
</dbReference>
<reference evidence="10 11" key="1">
    <citation type="journal article" date="2024" name="Ann. Entomol. Soc. Am.">
        <title>Genomic analyses of the southern and eastern yellowjacket wasps (Hymenoptera: Vespidae) reveal evolutionary signatures of social life.</title>
        <authorList>
            <person name="Catto M.A."/>
            <person name="Caine P.B."/>
            <person name="Orr S.E."/>
            <person name="Hunt B.G."/>
            <person name="Goodisman M.A.D."/>
        </authorList>
    </citation>
    <scope>NUCLEOTIDE SEQUENCE [LARGE SCALE GENOMIC DNA]</scope>
    <source>
        <strain evidence="10">233</strain>
        <tissue evidence="10">Head and thorax</tissue>
    </source>
</reference>
<dbReference type="PANTHER" id="PTHR15528:SF11">
    <property type="entry name" value="FI18188P1"/>
    <property type="match status" value="1"/>
</dbReference>
<comment type="caution">
    <text evidence="10">The sequence shown here is derived from an EMBL/GenBank/DDBJ whole genome shotgun (WGS) entry which is preliminary data.</text>
</comment>
<evidence type="ECO:0000256" key="3">
    <source>
        <dbReference type="ARBA" id="ARBA00022884"/>
    </source>
</evidence>
<sequence>MKLNLSPPNSYRRPYDNWYDREKQRQLQERRIVYVGCLDEGITKADLRRRFEAFGPIVDTSVHFREHGDNYGFVIFAYKNDAYEAIEHGNDDPTLPRYELCFGGRRAFCKVKYADLDGLASNSLNGSSLSQNNEDNTFDLLLKEAKAKLRKRKYTKKACFAYLQKPFRLWSILMDDERIM</sequence>
<dbReference type="EMBL" id="JAUDFV010000133">
    <property type="protein sequence ID" value="KAL2726984.1"/>
    <property type="molecule type" value="Genomic_DNA"/>
</dbReference>
<evidence type="ECO:0000256" key="1">
    <source>
        <dbReference type="ARBA" id="ARBA00004123"/>
    </source>
</evidence>
<proteinExistence type="predicted"/>
<evidence type="ECO:0000256" key="8">
    <source>
        <dbReference type="PROSITE-ProRule" id="PRU00176"/>
    </source>
</evidence>
<gene>
    <name evidence="10" type="ORF">V1478_007262</name>
</gene>
<dbReference type="GO" id="GO:0003723">
    <property type="term" value="F:RNA binding"/>
    <property type="evidence" value="ECO:0007669"/>
    <property type="project" value="UniProtKB-UniRule"/>
</dbReference>
<dbReference type="InterPro" id="IPR012677">
    <property type="entry name" value="Nucleotide-bd_a/b_plait_sf"/>
</dbReference>
<dbReference type="InterPro" id="IPR000504">
    <property type="entry name" value="RRM_dom"/>
</dbReference>
<keyword evidence="2" id="KW-0597">Phosphoprotein</keyword>
<dbReference type="SUPFAM" id="SSF54928">
    <property type="entry name" value="RNA-binding domain, RBD"/>
    <property type="match status" value="1"/>
</dbReference>
<name>A0ABD2B2M9_VESSQ</name>
<keyword evidence="11" id="KW-1185">Reference proteome</keyword>
<evidence type="ECO:0000256" key="5">
    <source>
        <dbReference type="ARBA" id="ARBA00023159"/>
    </source>
</evidence>
<dbReference type="InterPro" id="IPR034605">
    <property type="entry name" value="PGC-1"/>
</dbReference>
<keyword evidence="5" id="KW-0010">Activator</keyword>
<evidence type="ECO:0000259" key="9">
    <source>
        <dbReference type="PROSITE" id="PS50102"/>
    </source>
</evidence>
<evidence type="ECO:0000313" key="10">
    <source>
        <dbReference type="EMBL" id="KAL2726984.1"/>
    </source>
</evidence>
<protein>
    <submittedName>
        <fullName evidence="10">Serine/arginine repetitive matrix protein 2-like isoform X1</fullName>
    </submittedName>
</protein>
<feature type="domain" description="RRM" evidence="9">
    <location>
        <begin position="31"/>
        <end position="106"/>
    </location>
</feature>
<dbReference type="InterPro" id="IPR035979">
    <property type="entry name" value="RBD_domain_sf"/>
</dbReference>
<keyword evidence="7" id="KW-0539">Nucleus</keyword>
<keyword evidence="6" id="KW-0804">Transcription</keyword>
<keyword evidence="4" id="KW-0805">Transcription regulation</keyword>
<evidence type="ECO:0000256" key="7">
    <source>
        <dbReference type="ARBA" id="ARBA00023242"/>
    </source>
</evidence>
<comment type="subcellular location">
    <subcellularLocation>
        <location evidence="1">Nucleus</location>
    </subcellularLocation>
</comment>
<evidence type="ECO:0000313" key="11">
    <source>
        <dbReference type="Proteomes" id="UP001607302"/>
    </source>
</evidence>
<dbReference type="PANTHER" id="PTHR15528">
    <property type="entry name" value="PEROXISOME PROLIFERATOR ACTIVATED RECEPTOR GAMMA COACTIVATOR 1 PGC-1 -RELATED"/>
    <property type="match status" value="1"/>
</dbReference>
<keyword evidence="3 8" id="KW-0694">RNA-binding</keyword>
<dbReference type="AlphaFoldDB" id="A0ABD2B2M9"/>
<dbReference type="PROSITE" id="PS50102">
    <property type="entry name" value="RRM"/>
    <property type="match status" value="1"/>
</dbReference>
<evidence type="ECO:0000256" key="6">
    <source>
        <dbReference type="ARBA" id="ARBA00023163"/>
    </source>
</evidence>
<dbReference type="Pfam" id="PF00076">
    <property type="entry name" value="RRM_1"/>
    <property type="match status" value="1"/>
</dbReference>
<dbReference type="GO" id="GO:0005634">
    <property type="term" value="C:nucleus"/>
    <property type="evidence" value="ECO:0007669"/>
    <property type="project" value="UniProtKB-SubCell"/>
</dbReference>
<evidence type="ECO:0000256" key="4">
    <source>
        <dbReference type="ARBA" id="ARBA00023015"/>
    </source>
</evidence>
<dbReference type="SMART" id="SM00360">
    <property type="entry name" value="RRM"/>
    <property type="match status" value="1"/>
</dbReference>
<accession>A0ABD2B2M9</accession>
<dbReference type="Gene3D" id="3.30.70.330">
    <property type="match status" value="1"/>
</dbReference>
<evidence type="ECO:0000256" key="2">
    <source>
        <dbReference type="ARBA" id="ARBA00022553"/>
    </source>
</evidence>
<organism evidence="10 11">
    <name type="scientific">Vespula squamosa</name>
    <name type="common">Southern yellow jacket</name>
    <name type="synonym">Wasp</name>
    <dbReference type="NCBI Taxonomy" id="30214"/>
    <lineage>
        <taxon>Eukaryota</taxon>
        <taxon>Metazoa</taxon>
        <taxon>Ecdysozoa</taxon>
        <taxon>Arthropoda</taxon>
        <taxon>Hexapoda</taxon>
        <taxon>Insecta</taxon>
        <taxon>Pterygota</taxon>
        <taxon>Neoptera</taxon>
        <taxon>Endopterygota</taxon>
        <taxon>Hymenoptera</taxon>
        <taxon>Apocrita</taxon>
        <taxon>Aculeata</taxon>
        <taxon>Vespoidea</taxon>
        <taxon>Vespidae</taxon>
        <taxon>Vespinae</taxon>
        <taxon>Vespula</taxon>
    </lineage>
</organism>